<feature type="transmembrane region" description="Helical" evidence="9">
    <location>
        <begin position="180"/>
        <end position="198"/>
    </location>
</feature>
<evidence type="ECO:0000256" key="7">
    <source>
        <dbReference type="ARBA" id="ARBA00022989"/>
    </source>
</evidence>
<dbReference type="Pfam" id="PF03116">
    <property type="entry name" value="NQR2_RnfD_RnfE"/>
    <property type="match status" value="1"/>
</dbReference>
<evidence type="ECO:0000256" key="8">
    <source>
        <dbReference type="ARBA" id="ARBA00023136"/>
    </source>
</evidence>
<dbReference type="InterPro" id="IPR004338">
    <property type="entry name" value="NqrB/RnfD"/>
</dbReference>
<keyword evidence="4" id="KW-0288">FMN</keyword>
<dbReference type="EMBL" id="JAHHHD010000038">
    <property type="protein sequence ID" value="MBW4661490.1"/>
    <property type="molecule type" value="Genomic_DNA"/>
</dbReference>
<evidence type="ECO:0000256" key="4">
    <source>
        <dbReference type="ARBA" id="ARBA00022643"/>
    </source>
</evidence>
<evidence type="ECO:0000256" key="1">
    <source>
        <dbReference type="ARBA" id="ARBA00022448"/>
    </source>
</evidence>
<evidence type="ECO:0000313" key="11">
    <source>
        <dbReference type="Proteomes" id="UP000757435"/>
    </source>
</evidence>
<gene>
    <name evidence="10" type="ORF">KME15_22690</name>
</gene>
<evidence type="ECO:0000256" key="5">
    <source>
        <dbReference type="ARBA" id="ARBA00022692"/>
    </source>
</evidence>
<evidence type="ECO:0000256" key="3">
    <source>
        <dbReference type="ARBA" id="ARBA00022630"/>
    </source>
</evidence>
<keyword evidence="6" id="KW-1278">Translocase</keyword>
<dbReference type="AlphaFoldDB" id="A0A951UPM9"/>
<feature type="transmembrane region" description="Helical" evidence="9">
    <location>
        <begin position="6"/>
        <end position="24"/>
    </location>
</feature>
<keyword evidence="2" id="KW-0597">Phosphoprotein</keyword>
<evidence type="ECO:0000256" key="6">
    <source>
        <dbReference type="ARBA" id="ARBA00022967"/>
    </source>
</evidence>
<protein>
    <submittedName>
        <fullName evidence="10">RnfABCDGE type electron transport complex subunit D</fullName>
    </submittedName>
</protein>
<keyword evidence="5 9" id="KW-0812">Transmembrane</keyword>
<evidence type="ECO:0000256" key="2">
    <source>
        <dbReference type="ARBA" id="ARBA00022553"/>
    </source>
</evidence>
<dbReference type="Proteomes" id="UP000757435">
    <property type="component" value="Unassembled WGS sequence"/>
</dbReference>
<keyword evidence="1" id="KW-0813">Transport</keyword>
<accession>A0A951UPM9</accession>
<dbReference type="GO" id="GO:0005886">
    <property type="term" value="C:plasma membrane"/>
    <property type="evidence" value="ECO:0007669"/>
    <property type="project" value="TreeGrafter"/>
</dbReference>
<keyword evidence="8 9" id="KW-0472">Membrane</keyword>
<name>A0A951UPM9_9CYAN</name>
<feature type="transmembrane region" description="Helical" evidence="9">
    <location>
        <begin position="72"/>
        <end position="91"/>
    </location>
</feature>
<feature type="transmembrane region" description="Helical" evidence="9">
    <location>
        <begin position="210"/>
        <end position="229"/>
    </location>
</feature>
<feature type="transmembrane region" description="Helical" evidence="9">
    <location>
        <begin position="31"/>
        <end position="52"/>
    </location>
</feature>
<evidence type="ECO:0000313" key="10">
    <source>
        <dbReference type="EMBL" id="MBW4661490.1"/>
    </source>
</evidence>
<keyword evidence="3" id="KW-0285">Flavoprotein</keyword>
<proteinExistence type="predicted"/>
<sequence>MLFSDARLYQILFLSLFLGVGIVARDWSLHPLMIGALIATCCCVQWIAAIQVSAPFIKSLPSALVTSLGLSLLLRADHVGTLMLAGTLAILSKFCLRVQDKHIFNPGNFGIVAVLTLTQDAWVSPGQWGEEGWYVLLFLSAGGLVLGRIGRWDTSVAFLASYAGLEAVRNLWLGWTWDVWAHRMMSGSLLVFALFMITDPRTVPNARIARIIWAGAIALLTFYLRNFWFISTAPFWALFSLAPLTILLDRMFSGDRFIWHQDALELSEVDMTDELLPVP</sequence>
<reference evidence="10" key="2">
    <citation type="journal article" date="2022" name="Microbiol. Resour. Announc.">
        <title>Metagenome Sequencing to Explore Phylogenomics of Terrestrial Cyanobacteria.</title>
        <authorList>
            <person name="Ward R.D."/>
            <person name="Stajich J.E."/>
            <person name="Johansen J.R."/>
            <person name="Huntemann M."/>
            <person name="Clum A."/>
            <person name="Foster B."/>
            <person name="Foster B."/>
            <person name="Roux S."/>
            <person name="Palaniappan K."/>
            <person name="Varghese N."/>
            <person name="Mukherjee S."/>
            <person name="Reddy T.B.K."/>
            <person name="Daum C."/>
            <person name="Copeland A."/>
            <person name="Chen I.A."/>
            <person name="Ivanova N.N."/>
            <person name="Kyrpides N.C."/>
            <person name="Shapiro N."/>
            <person name="Eloe-Fadrosh E.A."/>
            <person name="Pietrasiak N."/>
        </authorList>
    </citation>
    <scope>NUCLEOTIDE SEQUENCE</scope>
    <source>
        <strain evidence="10">UHER 2000/2452</strain>
    </source>
</reference>
<dbReference type="PANTHER" id="PTHR30578">
    <property type="entry name" value="ELECTRON TRANSPORT COMPLEX PROTEIN RNFD"/>
    <property type="match status" value="1"/>
</dbReference>
<reference evidence="10" key="1">
    <citation type="submission" date="2021-05" db="EMBL/GenBank/DDBJ databases">
        <authorList>
            <person name="Pietrasiak N."/>
            <person name="Ward R."/>
            <person name="Stajich J.E."/>
            <person name="Kurbessoian T."/>
        </authorList>
    </citation>
    <scope>NUCLEOTIDE SEQUENCE</scope>
    <source>
        <strain evidence="10">UHER 2000/2452</strain>
    </source>
</reference>
<dbReference type="PANTHER" id="PTHR30578:SF0">
    <property type="entry name" value="ION-TRANSLOCATING OXIDOREDUCTASE COMPLEX SUBUNIT D"/>
    <property type="match status" value="1"/>
</dbReference>
<feature type="transmembrane region" description="Helical" evidence="9">
    <location>
        <begin position="133"/>
        <end position="149"/>
    </location>
</feature>
<comment type="caution">
    <text evidence="10">The sequence shown here is derived from an EMBL/GenBank/DDBJ whole genome shotgun (WGS) entry which is preliminary data.</text>
</comment>
<feature type="transmembrane region" description="Helical" evidence="9">
    <location>
        <begin position="103"/>
        <end position="121"/>
    </location>
</feature>
<evidence type="ECO:0000256" key="9">
    <source>
        <dbReference type="SAM" id="Phobius"/>
    </source>
</evidence>
<feature type="transmembrane region" description="Helical" evidence="9">
    <location>
        <begin position="235"/>
        <end position="252"/>
    </location>
</feature>
<organism evidence="10 11">
    <name type="scientific">Drouetiella hepatica Uher 2000/2452</name>
    <dbReference type="NCBI Taxonomy" id="904376"/>
    <lineage>
        <taxon>Bacteria</taxon>
        <taxon>Bacillati</taxon>
        <taxon>Cyanobacteriota</taxon>
        <taxon>Cyanophyceae</taxon>
        <taxon>Oculatellales</taxon>
        <taxon>Oculatellaceae</taxon>
        <taxon>Drouetiella</taxon>
    </lineage>
</organism>
<dbReference type="GO" id="GO:0055085">
    <property type="term" value="P:transmembrane transport"/>
    <property type="evidence" value="ECO:0007669"/>
    <property type="project" value="InterPro"/>
</dbReference>
<keyword evidence="7 9" id="KW-1133">Transmembrane helix</keyword>